<evidence type="ECO:0000313" key="3">
    <source>
        <dbReference type="Proteomes" id="UP000246077"/>
    </source>
</evidence>
<reference evidence="3" key="1">
    <citation type="submission" date="2018-05" db="EMBL/GenBank/DDBJ databases">
        <title>Zavarzinia sp. HR-AS.</title>
        <authorList>
            <person name="Lee Y."/>
            <person name="Jeon C.O."/>
        </authorList>
    </citation>
    <scope>NUCLEOTIDE SEQUENCE [LARGE SCALE GENOMIC DNA]</scope>
    <source>
        <strain evidence="3">DSM 1231</strain>
    </source>
</reference>
<feature type="transmembrane region" description="Helical" evidence="1">
    <location>
        <begin position="35"/>
        <end position="54"/>
    </location>
</feature>
<keyword evidence="1" id="KW-0472">Membrane</keyword>
<gene>
    <name evidence="2" type="ORF">DKG75_03290</name>
</gene>
<protein>
    <submittedName>
        <fullName evidence="2">Uncharacterized protein</fullName>
    </submittedName>
</protein>
<keyword evidence="3" id="KW-1185">Reference proteome</keyword>
<evidence type="ECO:0000313" key="2">
    <source>
        <dbReference type="EMBL" id="PWR23604.1"/>
    </source>
</evidence>
<name>A0A317EBG5_9PROT</name>
<keyword evidence="1" id="KW-1133">Transmembrane helix</keyword>
<organism evidence="2 3">
    <name type="scientific">Zavarzinia compransoris</name>
    <dbReference type="NCBI Taxonomy" id="1264899"/>
    <lineage>
        <taxon>Bacteria</taxon>
        <taxon>Pseudomonadati</taxon>
        <taxon>Pseudomonadota</taxon>
        <taxon>Alphaproteobacteria</taxon>
        <taxon>Rhodospirillales</taxon>
        <taxon>Zavarziniaceae</taxon>
        <taxon>Zavarzinia</taxon>
    </lineage>
</organism>
<feature type="transmembrane region" description="Helical" evidence="1">
    <location>
        <begin position="66"/>
        <end position="87"/>
    </location>
</feature>
<evidence type="ECO:0000256" key="1">
    <source>
        <dbReference type="SAM" id="Phobius"/>
    </source>
</evidence>
<sequence>MIGRTLLPILLALLFDGLADFGKAVLLGQRHDVVVWLVLSSPALIPALVLFYAFSMLRLAGIRRRTIFILFVPTLTALAPALSINAAGNISLTLRQGGIELFRDGAITWAGVFFRSAEAAVHALGIVLASIVSRRILPEIRRPAEP</sequence>
<comment type="caution">
    <text evidence="2">The sequence shown here is derived from an EMBL/GenBank/DDBJ whole genome shotgun (WGS) entry which is preliminary data.</text>
</comment>
<accession>A0A317EBG5</accession>
<proteinExistence type="predicted"/>
<dbReference type="AlphaFoldDB" id="A0A317EBG5"/>
<dbReference type="Proteomes" id="UP000246077">
    <property type="component" value="Unassembled WGS sequence"/>
</dbReference>
<keyword evidence="1" id="KW-0812">Transmembrane</keyword>
<feature type="transmembrane region" description="Helical" evidence="1">
    <location>
        <begin position="107"/>
        <end position="132"/>
    </location>
</feature>
<dbReference type="EMBL" id="QGLF01000001">
    <property type="protein sequence ID" value="PWR23604.1"/>
    <property type="molecule type" value="Genomic_DNA"/>
</dbReference>